<keyword evidence="1" id="KW-0812">Transmembrane</keyword>
<keyword evidence="3" id="KW-1185">Reference proteome</keyword>
<evidence type="ECO:0000313" key="3">
    <source>
        <dbReference type="Proteomes" id="UP000198688"/>
    </source>
</evidence>
<evidence type="ECO:0000313" key="2">
    <source>
        <dbReference type="EMBL" id="SDT13558.1"/>
    </source>
</evidence>
<reference evidence="2 3" key="1">
    <citation type="submission" date="2016-10" db="EMBL/GenBank/DDBJ databases">
        <authorList>
            <person name="de Groot N.N."/>
        </authorList>
    </citation>
    <scope>NUCLEOTIDE SEQUENCE [LARGE SCALE GENOMIC DNA]</scope>
    <source>
        <strain evidence="2 3">DSM 43941</strain>
    </source>
</reference>
<sequence length="219" mass="22854">MTAVFADDGTVTLRPPGEPSLVKAAEALRLHQAGQLTALRAAADRWTLGVSALIGLTALILPAVGRDVIRTLQPWAQIVTGGLLAVAAAAATFATLWAYRAAYGLPVIRAVDDDASLLNWYAVYQARPVEAASQLRRAIQAALVTVVLLAASVGVAVFGPARPITSAPIQITLSDDSVVCGLFLTSRADARLRVRRADDGAVAVIVVAEVARIKPVKAC</sequence>
<keyword evidence="1" id="KW-0472">Membrane</keyword>
<keyword evidence="1" id="KW-1133">Transmembrane helix</keyword>
<dbReference type="EMBL" id="LT629758">
    <property type="protein sequence ID" value="SDT13558.1"/>
    <property type="molecule type" value="Genomic_DNA"/>
</dbReference>
<name>A0A1H1XW96_9ACTN</name>
<gene>
    <name evidence="2" type="ORF">SAMN04489716_2615</name>
</gene>
<proteinExistence type="predicted"/>
<feature type="transmembrane region" description="Helical" evidence="1">
    <location>
        <begin position="46"/>
        <end position="64"/>
    </location>
</feature>
<organism evidence="2 3">
    <name type="scientific">Actinoplanes derwentensis</name>
    <dbReference type="NCBI Taxonomy" id="113562"/>
    <lineage>
        <taxon>Bacteria</taxon>
        <taxon>Bacillati</taxon>
        <taxon>Actinomycetota</taxon>
        <taxon>Actinomycetes</taxon>
        <taxon>Micromonosporales</taxon>
        <taxon>Micromonosporaceae</taxon>
        <taxon>Actinoplanes</taxon>
    </lineage>
</organism>
<evidence type="ECO:0000256" key="1">
    <source>
        <dbReference type="SAM" id="Phobius"/>
    </source>
</evidence>
<dbReference type="Proteomes" id="UP000198688">
    <property type="component" value="Chromosome I"/>
</dbReference>
<feature type="transmembrane region" description="Helical" evidence="1">
    <location>
        <begin position="138"/>
        <end position="158"/>
    </location>
</feature>
<accession>A0A1H1XW96</accession>
<dbReference type="AlphaFoldDB" id="A0A1H1XW96"/>
<feature type="transmembrane region" description="Helical" evidence="1">
    <location>
        <begin position="76"/>
        <end position="99"/>
    </location>
</feature>
<protein>
    <submittedName>
        <fullName evidence="2">Uncharacterized protein</fullName>
    </submittedName>
</protein>